<dbReference type="EMBL" id="JAAIKT010000057">
    <property type="protein sequence ID" value="NEW75326.1"/>
    <property type="molecule type" value="Genomic_DNA"/>
</dbReference>
<comment type="caution">
    <text evidence="3">The sequence shown here is derived from an EMBL/GenBank/DDBJ whole genome shotgun (WGS) entry which is preliminary data.</text>
</comment>
<evidence type="ECO:0000313" key="3">
    <source>
        <dbReference type="EMBL" id="NEW75326.1"/>
    </source>
</evidence>
<sequence length="285" mass="31938">MRRRCYPSDTTDLEWKLLEPLLPRPASETSSGGRPEAHPRREIVDALRYVVDTGCKWRALPKDFPPFKTVFGFFSRWTAAGVFNLIRDQLRRRIRKSMGKSPHAVAAVIDSQSVRVAATVPKATSGYDAGKKVPGRKRHIIVDTRGLQLFVMVTPASVHDSAAAREALFRLRLMHPEVTVVWADLAYAGTLVDWAKTLLGLTIKTVSRPKGAQGFVILPRRWVVERSLAWLLHARRNTRDYETLPQHSEAMLTLAAISMMTRRLTRQPVHPTAAAPRPTAAVQPA</sequence>
<name>A0A6G4APC9_9ACTN</name>
<evidence type="ECO:0000259" key="1">
    <source>
        <dbReference type="Pfam" id="PF01609"/>
    </source>
</evidence>
<dbReference type="AlphaFoldDB" id="A0A6G4APC9"/>
<dbReference type="InterPro" id="IPR002559">
    <property type="entry name" value="Transposase_11"/>
</dbReference>
<dbReference type="GO" id="GO:0004803">
    <property type="term" value="F:transposase activity"/>
    <property type="evidence" value="ECO:0007669"/>
    <property type="project" value="InterPro"/>
</dbReference>
<dbReference type="PANTHER" id="PTHR30007">
    <property type="entry name" value="PHP DOMAIN PROTEIN"/>
    <property type="match status" value="1"/>
</dbReference>
<dbReference type="InterPro" id="IPR025161">
    <property type="entry name" value="IS402-like_dom"/>
</dbReference>
<organism evidence="3 4">
    <name type="scientific">Streptomyces rhizosphaericus</name>
    <dbReference type="NCBI Taxonomy" id="114699"/>
    <lineage>
        <taxon>Bacteria</taxon>
        <taxon>Bacillati</taxon>
        <taxon>Actinomycetota</taxon>
        <taxon>Actinomycetes</taxon>
        <taxon>Kitasatosporales</taxon>
        <taxon>Streptomycetaceae</taxon>
        <taxon>Streptomyces</taxon>
        <taxon>Streptomyces violaceusniger group</taxon>
    </lineage>
</organism>
<dbReference type="PANTHER" id="PTHR30007:SF0">
    <property type="entry name" value="TRANSPOSASE"/>
    <property type="match status" value="1"/>
</dbReference>
<accession>A0A6G4APC9</accession>
<gene>
    <name evidence="3" type="ORF">G4H13_34440</name>
</gene>
<feature type="domain" description="Insertion element IS402-like" evidence="2">
    <location>
        <begin position="11"/>
        <end position="85"/>
    </location>
</feature>
<dbReference type="Pfam" id="PF13340">
    <property type="entry name" value="DUF4096"/>
    <property type="match status" value="1"/>
</dbReference>
<reference evidence="3" key="1">
    <citation type="submission" date="2020-02" db="EMBL/GenBank/DDBJ databases">
        <title>A new Streptomyces sp. for controlling soil-borne diseases.</title>
        <authorList>
            <person name="Li X."/>
            <person name="Tian Y."/>
            <person name="Gao K."/>
        </authorList>
    </citation>
    <scope>NUCLEOTIDE SEQUENCE [LARGE SCALE GENOMIC DNA]</scope>
    <source>
        <strain evidence="3">0250</strain>
    </source>
</reference>
<evidence type="ECO:0000259" key="2">
    <source>
        <dbReference type="Pfam" id="PF13340"/>
    </source>
</evidence>
<dbReference type="NCBIfam" id="NF033580">
    <property type="entry name" value="transpos_IS5_3"/>
    <property type="match status" value="1"/>
</dbReference>
<proteinExistence type="predicted"/>
<protein>
    <submittedName>
        <fullName evidence="3">IS5 family transposase</fullName>
    </submittedName>
</protein>
<dbReference type="GO" id="GO:0003677">
    <property type="term" value="F:DNA binding"/>
    <property type="evidence" value="ECO:0007669"/>
    <property type="project" value="InterPro"/>
</dbReference>
<dbReference type="GO" id="GO:0006313">
    <property type="term" value="P:DNA transposition"/>
    <property type="evidence" value="ECO:0007669"/>
    <property type="project" value="InterPro"/>
</dbReference>
<feature type="domain" description="Transposase IS4-like" evidence="1">
    <location>
        <begin position="106"/>
        <end position="259"/>
    </location>
</feature>
<keyword evidence="4" id="KW-1185">Reference proteome</keyword>
<evidence type="ECO:0000313" key="4">
    <source>
        <dbReference type="Proteomes" id="UP000476310"/>
    </source>
</evidence>
<dbReference type="Proteomes" id="UP000476310">
    <property type="component" value="Unassembled WGS sequence"/>
</dbReference>
<dbReference type="Pfam" id="PF01609">
    <property type="entry name" value="DDE_Tnp_1"/>
    <property type="match status" value="1"/>
</dbReference>